<reference evidence="2" key="1">
    <citation type="submission" date="2022-12" db="EMBL/GenBank/DDBJ databases">
        <title>Paraconexibacter alkalitolerans sp. nov. and Baekduia alba sp. nov., isolated from soil and emended description of the genera Paraconexibacter (Chun et al., 2020) and Baekduia (An et al., 2020).</title>
        <authorList>
            <person name="Vieira S."/>
            <person name="Huber K.J."/>
            <person name="Geppert A."/>
            <person name="Wolf J."/>
            <person name="Neumann-Schaal M."/>
            <person name="Muesken M."/>
            <person name="Overmann J."/>
        </authorList>
    </citation>
    <scope>NUCLEOTIDE SEQUENCE</scope>
    <source>
        <strain evidence="2">AEG42_29</strain>
    </source>
</reference>
<dbReference type="AlphaFoldDB" id="A0AAU7ATK6"/>
<protein>
    <recommendedName>
        <fullName evidence="1">SGNH hydrolase-type esterase domain-containing protein</fullName>
    </recommendedName>
</protein>
<dbReference type="RefSeq" id="WP_354701512.1">
    <property type="nucleotide sequence ID" value="NZ_CP114014.1"/>
</dbReference>
<proteinExistence type="predicted"/>
<feature type="domain" description="SGNH hydrolase-type esterase" evidence="1">
    <location>
        <begin position="14"/>
        <end position="173"/>
    </location>
</feature>
<accession>A0AAU7ATK6</accession>
<dbReference type="KEGG" id="parq:DSM112329_01831"/>
<evidence type="ECO:0000259" key="1">
    <source>
        <dbReference type="Pfam" id="PF13472"/>
    </source>
</evidence>
<dbReference type="EMBL" id="CP114014">
    <property type="protein sequence ID" value="XAY04990.1"/>
    <property type="molecule type" value="Genomic_DNA"/>
</dbReference>
<dbReference type="Pfam" id="PF13472">
    <property type="entry name" value="Lipase_GDSL_2"/>
    <property type="match status" value="1"/>
</dbReference>
<name>A0AAU7ATK6_9ACTN</name>
<gene>
    <name evidence="2" type="ORF">DSM112329_01831</name>
</gene>
<dbReference type="InterPro" id="IPR013830">
    <property type="entry name" value="SGNH_hydro"/>
</dbReference>
<dbReference type="SUPFAM" id="SSF52266">
    <property type="entry name" value="SGNH hydrolase"/>
    <property type="match status" value="1"/>
</dbReference>
<organism evidence="2">
    <name type="scientific">Paraconexibacter sp. AEG42_29</name>
    <dbReference type="NCBI Taxonomy" id="2997339"/>
    <lineage>
        <taxon>Bacteria</taxon>
        <taxon>Bacillati</taxon>
        <taxon>Actinomycetota</taxon>
        <taxon>Thermoleophilia</taxon>
        <taxon>Solirubrobacterales</taxon>
        <taxon>Paraconexibacteraceae</taxon>
        <taxon>Paraconexibacter</taxon>
    </lineage>
</organism>
<dbReference type="InterPro" id="IPR036514">
    <property type="entry name" value="SGNH_hydro_sf"/>
</dbReference>
<dbReference type="Gene3D" id="3.40.50.1110">
    <property type="entry name" value="SGNH hydrolase"/>
    <property type="match status" value="1"/>
</dbReference>
<sequence length="233" mass="24373">MSSLGLPAQPGLVAVGDSITNGRGAPVMGVPCRSWAQWLADVLGLPFHGLAEDGAVAADVVDRQLPRVRFAYGVGVVYAGVNDVRHVDFDAQAFADSLATIAGHVGAHADVLLLCTIPLDLGRPRAGAAKVTDANAVITAVAAEHEAAVVDLTDLTGWRLVLPDAVHPTALGQLEIADRAARALALETLPSALARRDDGRRATARYALTSHLPAVGRDRRRRVAEAAGRRLGR</sequence>
<evidence type="ECO:0000313" key="2">
    <source>
        <dbReference type="EMBL" id="XAY04990.1"/>
    </source>
</evidence>